<keyword evidence="2" id="KW-1185">Reference proteome</keyword>
<dbReference type="AlphaFoldDB" id="A0A158J0Z1"/>
<name>A0A158J0Z1_9BURK</name>
<dbReference type="EMBL" id="FCNW02000052">
    <property type="protein sequence ID" value="SAL62518.1"/>
    <property type="molecule type" value="Genomic_DNA"/>
</dbReference>
<proteinExistence type="predicted"/>
<dbReference type="Proteomes" id="UP000054977">
    <property type="component" value="Unassembled WGS sequence"/>
</dbReference>
<evidence type="ECO:0008006" key="3">
    <source>
        <dbReference type="Google" id="ProtNLM"/>
    </source>
</evidence>
<accession>A0A158J0Z1</accession>
<protein>
    <recommendedName>
        <fullName evidence="3">DUF3800 domain-containing protein</fullName>
    </recommendedName>
</protein>
<comment type="caution">
    <text evidence="1">The sequence shown here is derived from an EMBL/GenBank/DDBJ whole genome shotgun (WGS) entry which is preliminary data.</text>
</comment>
<evidence type="ECO:0000313" key="2">
    <source>
        <dbReference type="Proteomes" id="UP000054977"/>
    </source>
</evidence>
<organism evidence="1 2">
    <name type="scientific">Caballeronia humi</name>
    <dbReference type="NCBI Taxonomy" id="326474"/>
    <lineage>
        <taxon>Bacteria</taxon>
        <taxon>Pseudomonadati</taxon>
        <taxon>Pseudomonadota</taxon>
        <taxon>Betaproteobacteria</taxon>
        <taxon>Burkholderiales</taxon>
        <taxon>Burkholderiaceae</taxon>
        <taxon>Caballeronia</taxon>
    </lineage>
</organism>
<gene>
    <name evidence="1" type="ORF">AWB65_05754</name>
</gene>
<evidence type="ECO:0000313" key="1">
    <source>
        <dbReference type="EMBL" id="SAL62518.1"/>
    </source>
</evidence>
<sequence length="84" mass="9316">MFIFVDESGTSSFTDNENAWCAIAVFVLPESKRRSLETLVSQLRFKYGAGREVKLGAIPDEAAYITFLTDLSKLGGWHLPSPSM</sequence>
<dbReference type="STRING" id="326474.AWB65_05754"/>
<reference evidence="1" key="1">
    <citation type="submission" date="2016-01" db="EMBL/GenBank/DDBJ databases">
        <authorList>
            <person name="Peeters C."/>
        </authorList>
    </citation>
    <scope>NUCLEOTIDE SEQUENCE [LARGE SCALE GENOMIC DNA]</scope>
    <source>
        <strain evidence="1">LMG 22934</strain>
    </source>
</reference>